<feature type="domain" description="DUF8073" evidence="3">
    <location>
        <begin position="172"/>
        <end position="212"/>
    </location>
</feature>
<protein>
    <submittedName>
        <fullName evidence="5">Uncharacterized protein</fullName>
    </submittedName>
</protein>
<feature type="domain" description="DUF8073" evidence="4">
    <location>
        <begin position="4"/>
        <end position="112"/>
    </location>
</feature>
<reference evidence="5" key="1">
    <citation type="submission" date="2022-09" db="EMBL/GenBank/DDBJ databases">
        <title>Diverse halophilic archaea isolated from saline environments.</title>
        <authorList>
            <person name="Cui H.-L."/>
        </authorList>
    </citation>
    <scope>NUCLEOTIDE SEQUENCE</scope>
    <source>
        <strain evidence="5">ZS-35-S2</strain>
    </source>
</reference>
<dbReference type="InterPro" id="IPR058811">
    <property type="entry name" value="DUF8073_N"/>
</dbReference>
<organism evidence="5 6">
    <name type="scientific">Salinirubellus salinus</name>
    <dbReference type="NCBI Taxonomy" id="1364945"/>
    <lineage>
        <taxon>Archaea</taxon>
        <taxon>Methanobacteriati</taxon>
        <taxon>Methanobacteriota</taxon>
        <taxon>Stenosarchaea group</taxon>
        <taxon>Halobacteria</taxon>
        <taxon>Halobacteriales</taxon>
        <taxon>Natronomonadaceae</taxon>
        <taxon>Salinirubellus</taxon>
    </lineage>
</organism>
<proteinExistence type="predicted"/>
<evidence type="ECO:0000259" key="4">
    <source>
        <dbReference type="Pfam" id="PF26272"/>
    </source>
</evidence>
<dbReference type="Pfam" id="PF26271">
    <property type="entry name" value="DUF8073_M"/>
    <property type="match status" value="1"/>
</dbReference>
<dbReference type="Pfam" id="PF26272">
    <property type="entry name" value="DUF8073_N"/>
    <property type="match status" value="1"/>
</dbReference>
<dbReference type="Proteomes" id="UP001057580">
    <property type="component" value="Chromosome"/>
</dbReference>
<name>A0A9E7R345_9EURY</name>
<feature type="region of interest" description="Disordered" evidence="1">
    <location>
        <begin position="213"/>
        <end position="261"/>
    </location>
</feature>
<dbReference type="GeneID" id="74944951"/>
<accession>A0A9E7R345</accession>
<gene>
    <name evidence="5" type="ORF">N0B31_20975</name>
</gene>
<evidence type="ECO:0000256" key="1">
    <source>
        <dbReference type="SAM" id="MobiDB-lite"/>
    </source>
</evidence>
<evidence type="ECO:0000259" key="3">
    <source>
        <dbReference type="Pfam" id="PF26271"/>
    </source>
</evidence>
<feature type="domain" description="DUF8073" evidence="2">
    <location>
        <begin position="269"/>
        <end position="332"/>
    </location>
</feature>
<dbReference type="KEGG" id="ssai:N0B31_20975"/>
<evidence type="ECO:0000259" key="2">
    <source>
        <dbReference type="Pfam" id="PF26270"/>
    </source>
</evidence>
<feature type="compositionally biased region" description="Basic and acidic residues" evidence="1">
    <location>
        <begin position="153"/>
        <end position="172"/>
    </location>
</feature>
<dbReference type="RefSeq" id="WP_260593603.1">
    <property type="nucleotide sequence ID" value="NZ_CP104003.1"/>
</dbReference>
<dbReference type="Pfam" id="PF26270">
    <property type="entry name" value="DUF8073_C"/>
    <property type="match status" value="1"/>
</dbReference>
<dbReference type="InterPro" id="IPR058810">
    <property type="entry name" value="DUF8073_C"/>
</dbReference>
<dbReference type="EMBL" id="CP104003">
    <property type="protein sequence ID" value="UWM54583.1"/>
    <property type="molecule type" value="Genomic_DNA"/>
</dbReference>
<dbReference type="InterPro" id="IPR058809">
    <property type="entry name" value="DUF8073_M"/>
</dbReference>
<feature type="region of interest" description="Disordered" evidence="1">
    <location>
        <begin position="134"/>
        <end position="172"/>
    </location>
</feature>
<dbReference type="AlphaFoldDB" id="A0A9E7R345"/>
<evidence type="ECO:0000313" key="5">
    <source>
        <dbReference type="EMBL" id="UWM54583.1"/>
    </source>
</evidence>
<feature type="compositionally biased region" description="Acidic residues" evidence="1">
    <location>
        <begin position="222"/>
        <end position="249"/>
    </location>
</feature>
<evidence type="ECO:0000313" key="6">
    <source>
        <dbReference type="Proteomes" id="UP001057580"/>
    </source>
</evidence>
<sequence length="336" mass="35668">MSLGSALSELGRFLDACRADGTVSSVELSGGESDDGSRTLTAEVVLTASLTGGDGATTLSLGAASVDADGTLRLGLETTGPVLPVDEYDVDVVSATGTVTDDASVTVEALVAVPAEEGTGTAAESERTETAVLTAGGEAERTQDTEDVDEESATEREASEPPARRDRDVPPFRDRELLAEVYETHDTFAEMTEALGMDVTAETVRRYMVDHGIHQPNSYDTGGDDEERSESDQTAEAESVTDPEPDADPEPSPPVVADGIGLPDDVTVERLIETVKRSNTIYEVRQDIGIEHDDALEMLRELNLLDLVVGRLATEAERDISRDEIVGRLRAASTAQ</sequence>
<keyword evidence="6" id="KW-1185">Reference proteome</keyword>